<organism evidence="1 2">
    <name type="scientific">Heyndrickxia vini</name>
    <dbReference type="NCBI Taxonomy" id="1476025"/>
    <lineage>
        <taxon>Bacteria</taxon>
        <taxon>Bacillati</taxon>
        <taxon>Bacillota</taxon>
        <taxon>Bacilli</taxon>
        <taxon>Bacillales</taxon>
        <taxon>Bacillaceae</taxon>
        <taxon>Heyndrickxia</taxon>
    </lineage>
</organism>
<dbReference type="Pfam" id="PF14175">
    <property type="entry name" value="YaaC"/>
    <property type="match status" value="1"/>
</dbReference>
<reference evidence="1 2" key="1">
    <citation type="submission" date="2020-11" db="EMBL/GenBank/DDBJ databases">
        <title>Taxonomic evaluation of the Bacillus sporothermodurans group of bacteria based on whole genome sequences.</title>
        <authorList>
            <person name="Fiedler G."/>
            <person name="Herbstmann A.-D."/>
            <person name="Doll E."/>
            <person name="Wenning M."/>
            <person name="Brinks E."/>
            <person name="Kabisch J."/>
            <person name="Breitenwieser F."/>
            <person name="Lappann M."/>
            <person name="Boehnlein C."/>
            <person name="Franz C."/>
        </authorList>
    </citation>
    <scope>NUCLEOTIDE SEQUENCE [LARGE SCALE GENOMIC DNA]</scope>
    <source>
        <strain evidence="1 2">JCM 19841</strain>
    </source>
</reference>
<gene>
    <name evidence="1" type="ORF">I5776_00070</name>
</gene>
<dbReference type="InterPro" id="IPR026988">
    <property type="entry name" value="YaaC-like"/>
</dbReference>
<protein>
    <submittedName>
        <fullName evidence="1">YaaC family protein</fullName>
    </submittedName>
</protein>
<dbReference type="EMBL" id="CP065425">
    <property type="protein sequence ID" value="QQZ09460.1"/>
    <property type="molecule type" value="Genomic_DNA"/>
</dbReference>
<dbReference type="Proteomes" id="UP000595691">
    <property type="component" value="Chromosome"/>
</dbReference>
<accession>A0ABX7E2H4</accession>
<name>A0ABX7E2H4_9BACI</name>
<evidence type="ECO:0000313" key="1">
    <source>
        <dbReference type="EMBL" id="QQZ09460.1"/>
    </source>
</evidence>
<sequence>MSNFSNNLEVIILQDIWQKLTYFHSAETTQKFLHHCYKESLNEKADIKSYENCYPFIYYLQHGELYYDQAAKAPMAIKPVLLFYGLIHLIKACLLSVDPNYPETTSVLAHGVSSRKRKKQQYQFSNDEIKIQKLGLCTHFAKQMFHVERLDGEKIIMKDLLEQIPELDEYFLFNQQPNMFIVHKLDQTFTIPITILDKYHLTLDSFIRFIKQRNCLEIQKVFTEGKNIILQTDLDSSPLLPFRFHLFKQEYCLPFKQSNYIYYPELVVHYLLLYNLSMIARYETEWWCELLKTTPTNDYSLIKGFLSITAQKVPYLVYQYLSKKR</sequence>
<evidence type="ECO:0000313" key="2">
    <source>
        <dbReference type="Proteomes" id="UP000595691"/>
    </source>
</evidence>
<keyword evidence="2" id="KW-1185">Reference proteome</keyword>
<proteinExistence type="predicted"/>